<keyword evidence="3" id="KW-0862">Zinc</keyword>
<evidence type="ECO:0000256" key="3">
    <source>
        <dbReference type="ARBA" id="ARBA00022833"/>
    </source>
</evidence>
<dbReference type="AlphaFoldDB" id="A0A8X8XGS0"/>
<dbReference type="GO" id="GO:0008270">
    <property type="term" value="F:zinc ion binding"/>
    <property type="evidence" value="ECO:0007669"/>
    <property type="project" value="UniProtKB-KW"/>
</dbReference>
<dbReference type="InterPro" id="IPR002893">
    <property type="entry name" value="Znf_MYND"/>
</dbReference>
<sequence length="484" mass="54897">MDIDFEEEKLKSLQISSLSEEEDEGGALDNDVEDADSDEIDDEEDQIPMTLGFADKPKNPWSSRRQYFPSKAGGSPAWLDPVNFPSGSSSLCDFCSEPLQFLLQVYAPLSEESTFHRTLFVFMCSSMSCLLRDQHEQWKRSPEVQSRSIKVFRCQLPRANPFYSSDAPAEDGSQQPLTAGGMKIFRSALRLKEGVSVWVGRLKLSRKEDVRVEIVPAMLCDWCRAWKGDKICSSCRRVRYCSGKHQAAHWRSGSSSHKVLCQRLEASGKESELDKIPLNSNVVLNFQCTFQSYGTYYRICMYSDVTWFHDFYWQTAASNSLWPEYEITCEDECDFDETMSNDNETGNALVSRSRTEGSDGNLMKYFKASDENSSWASFQERISSAPEQVLRYSSSSQAKPLWPISSGRPSKPDIPRCNHCGGTRAFEFQVLPQILYFFHVKDGEDSLDWATIAVYTCEASCEGGASYKEEFAWVQLSSQSISHQ</sequence>
<dbReference type="InterPro" id="IPR007320">
    <property type="entry name" value="PDCD2_C"/>
</dbReference>
<name>A0A8X8XGS0_SALSN</name>
<dbReference type="SUPFAM" id="SSF144232">
    <property type="entry name" value="HIT/MYND zinc finger-like"/>
    <property type="match status" value="1"/>
</dbReference>
<accession>A0A8X8XGS0</accession>
<comment type="caution">
    <text evidence="7">The sequence shown here is derived from an EMBL/GenBank/DDBJ whole genome shotgun (WGS) entry which is preliminary data.</text>
</comment>
<keyword evidence="2 4" id="KW-0863">Zinc-finger</keyword>
<reference evidence="7" key="2">
    <citation type="submission" date="2020-08" db="EMBL/GenBank/DDBJ databases">
        <title>Plant Genome Project.</title>
        <authorList>
            <person name="Zhang R.-G."/>
        </authorList>
    </citation>
    <scope>NUCLEOTIDE SEQUENCE</scope>
    <source>
        <strain evidence="7">Huo1</strain>
        <tissue evidence="7">Leaf</tissue>
    </source>
</reference>
<dbReference type="GO" id="GO:0005737">
    <property type="term" value="C:cytoplasm"/>
    <property type="evidence" value="ECO:0007669"/>
    <property type="project" value="InterPro"/>
</dbReference>
<evidence type="ECO:0000256" key="1">
    <source>
        <dbReference type="ARBA" id="ARBA00022723"/>
    </source>
</evidence>
<evidence type="ECO:0000256" key="2">
    <source>
        <dbReference type="ARBA" id="ARBA00022771"/>
    </source>
</evidence>
<proteinExistence type="predicted"/>
<feature type="region of interest" description="Disordered" evidence="5">
    <location>
        <begin position="1"/>
        <end position="58"/>
    </location>
</feature>
<evidence type="ECO:0000259" key="6">
    <source>
        <dbReference type="PROSITE" id="PS50865"/>
    </source>
</evidence>
<dbReference type="PANTHER" id="PTHR12298:SF4">
    <property type="entry name" value="PROGRAMMED CELL DEATH PROTEIN 2"/>
    <property type="match status" value="1"/>
</dbReference>
<dbReference type="Proteomes" id="UP000298416">
    <property type="component" value="Unassembled WGS sequence"/>
</dbReference>
<organism evidence="7">
    <name type="scientific">Salvia splendens</name>
    <name type="common">Scarlet sage</name>
    <dbReference type="NCBI Taxonomy" id="180675"/>
    <lineage>
        <taxon>Eukaryota</taxon>
        <taxon>Viridiplantae</taxon>
        <taxon>Streptophyta</taxon>
        <taxon>Embryophyta</taxon>
        <taxon>Tracheophyta</taxon>
        <taxon>Spermatophyta</taxon>
        <taxon>Magnoliopsida</taxon>
        <taxon>eudicotyledons</taxon>
        <taxon>Gunneridae</taxon>
        <taxon>Pentapetalae</taxon>
        <taxon>asterids</taxon>
        <taxon>lamiids</taxon>
        <taxon>Lamiales</taxon>
        <taxon>Lamiaceae</taxon>
        <taxon>Nepetoideae</taxon>
        <taxon>Mentheae</taxon>
        <taxon>Salviinae</taxon>
        <taxon>Salvia</taxon>
        <taxon>Salvia subgen. Calosphace</taxon>
        <taxon>core Calosphace</taxon>
    </lineage>
</organism>
<reference evidence="7" key="1">
    <citation type="submission" date="2018-01" db="EMBL/GenBank/DDBJ databases">
        <authorList>
            <person name="Mao J.F."/>
        </authorList>
    </citation>
    <scope>NUCLEOTIDE SEQUENCE</scope>
    <source>
        <strain evidence="7">Huo1</strain>
        <tissue evidence="7">Leaf</tissue>
    </source>
</reference>
<keyword evidence="1" id="KW-0479">Metal-binding</keyword>
<feature type="domain" description="MYND-type" evidence="6">
    <location>
        <begin position="220"/>
        <end position="261"/>
    </location>
</feature>
<evidence type="ECO:0000313" key="7">
    <source>
        <dbReference type="EMBL" id="KAG6412564.1"/>
    </source>
</evidence>
<dbReference type="Pfam" id="PF04194">
    <property type="entry name" value="PDCD2_C"/>
    <property type="match status" value="1"/>
</dbReference>
<dbReference type="PROSITE" id="PS50865">
    <property type="entry name" value="ZF_MYND_2"/>
    <property type="match status" value="1"/>
</dbReference>
<dbReference type="PANTHER" id="PTHR12298">
    <property type="entry name" value="PCDC2 PROGRAMMED CELL DEATH PROTEIN 2 -RELATED"/>
    <property type="match status" value="1"/>
</dbReference>
<evidence type="ECO:0000256" key="5">
    <source>
        <dbReference type="SAM" id="MobiDB-lite"/>
    </source>
</evidence>
<feature type="compositionally biased region" description="Acidic residues" evidence="5">
    <location>
        <begin position="19"/>
        <end position="46"/>
    </location>
</feature>
<dbReference type="EMBL" id="PNBA02000009">
    <property type="protein sequence ID" value="KAG6412564.1"/>
    <property type="molecule type" value="Genomic_DNA"/>
</dbReference>
<dbReference type="Gene3D" id="6.10.140.2220">
    <property type="match status" value="1"/>
</dbReference>
<gene>
    <name evidence="7" type="ORF">SASPL_125246</name>
</gene>
<keyword evidence="8" id="KW-1185">Reference proteome</keyword>
<dbReference type="Pfam" id="PF01753">
    <property type="entry name" value="zf-MYND"/>
    <property type="match status" value="1"/>
</dbReference>
<evidence type="ECO:0000313" key="8">
    <source>
        <dbReference type="Proteomes" id="UP000298416"/>
    </source>
</evidence>
<protein>
    <recommendedName>
        <fullName evidence="6">MYND-type domain-containing protein</fullName>
    </recommendedName>
</protein>
<evidence type="ECO:0000256" key="4">
    <source>
        <dbReference type="PROSITE-ProRule" id="PRU00134"/>
    </source>
</evidence>